<proteinExistence type="predicted"/>
<accession>A0A3M8P5K1</accession>
<dbReference type="OrthoDB" id="2453194at2"/>
<comment type="caution">
    <text evidence="3">The sequence shown here is derived from an EMBL/GenBank/DDBJ whole genome shotgun (WGS) entry which is preliminary data.</text>
</comment>
<keyword evidence="4" id="KW-1185">Reference proteome</keyword>
<dbReference type="InterPro" id="IPR020481">
    <property type="entry name" value="Intracell_prot_inh_BsuPI"/>
</dbReference>
<feature type="domain" description="Intracellular proteinase inhibitor BsuPI" evidence="2">
    <location>
        <begin position="57"/>
        <end position="142"/>
    </location>
</feature>
<dbReference type="AlphaFoldDB" id="A0A3M8P5K1"/>
<evidence type="ECO:0000256" key="1">
    <source>
        <dbReference type="SAM" id="SignalP"/>
    </source>
</evidence>
<dbReference type="RefSeq" id="WP_123165748.1">
    <property type="nucleotide sequence ID" value="NZ_RIAX01000008.1"/>
</dbReference>
<name>A0A3M8P5K1_9BACL</name>
<organism evidence="3 4">
    <name type="scientific">Planococcus salinus</name>
    <dbReference type="NCBI Taxonomy" id="1848460"/>
    <lineage>
        <taxon>Bacteria</taxon>
        <taxon>Bacillati</taxon>
        <taxon>Bacillota</taxon>
        <taxon>Bacilli</taxon>
        <taxon>Bacillales</taxon>
        <taxon>Caryophanaceae</taxon>
        <taxon>Planococcus</taxon>
    </lineage>
</organism>
<dbReference type="EMBL" id="RIAX01000008">
    <property type="protein sequence ID" value="RNF38966.1"/>
    <property type="molecule type" value="Genomic_DNA"/>
</dbReference>
<evidence type="ECO:0000313" key="3">
    <source>
        <dbReference type="EMBL" id="RNF38966.1"/>
    </source>
</evidence>
<dbReference type="Gene3D" id="2.60.40.2360">
    <property type="entry name" value="Intracellular proteinase inhibitor BsuPI"/>
    <property type="match status" value="1"/>
</dbReference>
<keyword evidence="1" id="KW-0732">Signal</keyword>
<dbReference type="InterPro" id="IPR038144">
    <property type="entry name" value="IPI"/>
</dbReference>
<dbReference type="Pfam" id="PF12690">
    <property type="entry name" value="BsuPI"/>
    <property type="match status" value="1"/>
</dbReference>
<dbReference type="PROSITE" id="PS51257">
    <property type="entry name" value="PROKAR_LIPOPROTEIN"/>
    <property type="match status" value="1"/>
</dbReference>
<evidence type="ECO:0000313" key="4">
    <source>
        <dbReference type="Proteomes" id="UP000275473"/>
    </source>
</evidence>
<feature type="chain" id="PRO_5039208938" evidence="1">
    <location>
        <begin position="21"/>
        <end position="157"/>
    </location>
</feature>
<feature type="signal peptide" evidence="1">
    <location>
        <begin position="1"/>
        <end position="20"/>
    </location>
</feature>
<protein>
    <submittedName>
        <fullName evidence="3">Intracellular proteinase inhibitor (BsuPI)</fullName>
    </submittedName>
</protein>
<sequence>MKNKKRRGAFLIPAVALVLAACGTGEGEANGDSNTADNSSEDAAAAEVEPMIEQLDENTYRYTLTNETEEAVTFEFTSGQRFDFSLTNNDGEQVFLLSSVSAYIQALGEETLEPDEELDYEFDVPELELEPGTYELEAWLTPKEGPEYPVTAEHTIE</sequence>
<reference evidence="3 4" key="1">
    <citation type="journal article" date="2018" name="Int. J. Syst. Evol. Microbiol.">
        <title>Planococcus salinus sp. nov., a moderately halophilic bacterium isolated from a saline-alkali soil.</title>
        <authorList>
            <person name="Gan L."/>
        </authorList>
    </citation>
    <scope>NUCLEOTIDE SEQUENCE [LARGE SCALE GENOMIC DNA]</scope>
    <source>
        <strain evidence="3 4">LCB217</strain>
    </source>
</reference>
<dbReference type="Proteomes" id="UP000275473">
    <property type="component" value="Unassembled WGS sequence"/>
</dbReference>
<evidence type="ECO:0000259" key="2">
    <source>
        <dbReference type="Pfam" id="PF12690"/>
    </source>
</evidence>
<gene>
    <name evidence="3" type="ORF">EEX84_11265</name>
</gene>